<dbReference type="AlphaFoldDB" id="A0A315SK40"/>
<dbReference type="RefSeq" id="WP_341476853.1">
    <property type="nucleotide sequence ID" value="NZ_QEOM01000001.1"/>
</dbReference>
<evidence type="ECO:0000313" key="2">
    <source>
        <dbReference type="EMBL" id="RKR94514.1"/>
    </source>
</evidence>
<sequence>MNNGETMTGSQLNVDPDELVRAATDLDRLADQLGSALTQHLPTLSVAPAGRDEVSTVAAQTLTAVGAEFAATTSAGVNELRKIAAVLRAQAGGYRGAEESIEEAFRL</sequence>
<dbReference type="Proteomes" id="UP000274762">
    <property type="component" value="Unassembled WGS sequence"/>
</dbReference>
<proteinExistence type="predicted"/>
<dbReference type="SUPFAM" id="SSF140459">
    <property type="entry name" value="PE/PPE dimer-like"/>
    <property type="match status" value="1"/>
</dbReference>
<accession>A0A495K1V8</accession>
<evidence type="ECO:0000313" key="3">
    <source>
        <dbReference type="Proteomes" id="UP000274762"/>
    </source>
</evidence>
<protein>
    <submittedName>
        <fullName evidence="2">PE family protein</fullName>
    </submittedName>
</protein>
<feature type="domain" description="PE" evidence="1">
    <location>
        <begin position="12"/>
        <end position="99"/>
    </location>
</feature>
<dbReference type="EMBL" id="RBKV01000001">
    <property type="protein sequence ID" value="RKR94514.1"/>
    <property type="molecule type" value="Genomic_DNA"/>
</dbReference>
<dbReference type="Gene3D" id="1.10.287.850">
    <property type="entry name" value="HP0062-like domain"/>
    <property type="match status" value="1"/>
</dbReference>
<dbReference type="InterPro" id="IPR038332">
    <property type="entry name" value="PPE_sf"/>
</dbReference>
<dbReference type="Pfam" id="PF00934">
    <property type="entry name" value="PE"/>
    <property type="match status" value="1"/>
</dbReference>
<dbReference type="InterPro" id="IPR000084">
    <property type="entry name" value="PE-PGRS_N"/>
</dbReference>
<accession>A0A315SK40</accession>
<comment type="caution">
    <text evidence="2">The sequence shown here is derived from an EMBL/GenBank/DDBJ whole genome shotgun (WGS) entry which is preliminary data.</text>
</comment>
<gene>
    <name evidence="2" type="ORF">DFJ75_1310</name>
</gene>
<evidence type="ECO:0000259" key="1">
    <source>
        <dbReference type="Pfam" id="PF00934"/>
    </source>
</evidence>
<reference evidence="2 3" key="1">
    <citation type="submission" date="2018-10" db="EMBL/GenBank/DDBJ databases">
        <title>Sequencing the genomes of 1000 actinobacteria strains.</title>
        <authorList>
            <person name="Klenk H.-P."/>
        </authorList>
    </citation>
    <scope>NUCLEOTIDE SEQUENCE [LARGE SCALE GENOMIC DNA]</scope>
    <source>
        <strain evidence="2 3">DSM 44343</strain>
    </source>
</reference>
<organism evidence="2 3">
    <name type="scientific">Williamsia marianensis</name>
    <dbReference type="NCBI Taxonomy" id="85044"/>
    <lineage>
        <taxon>Bacteria</taxon>
        <taxon>Bacillati</taxon>
        <taxon>Actinomycetota</taxon>
        <taxon>Actinomycetes</taxon>
        <taxon>Mycobacteriales</taxon>
        <taxon>Nocardiaceae</taxon>
        <taxon>Williamsia</taxon>
    </lineage>
</organism>
<name>A0A315SK40_WILMA</name>